<dbReference type="AlphaFoldDB" id="A0A4P7CKN7"/>
<gene>
    <name evidence="1" type="ORF">E1956_03050</name>
</gene>
<dbReference type="KEGG" id="ppai:E1956_03050"/>
<evidence type="ECO:0000313" key="1">
    <source>
        <dbReference type="EMBL" id="QBQ96248.1"/>
    </source>
</evidence>
<organism evidence="1 2">
    <name type="scientific">Paraburkholderia pallida</name>
    <dbReference type="NCBI Taxonomy" id="2547399"/>
    <lineage>
        <taxon>Bacteria</taxon>
        <taxon>Pseudomonadati</taxon>
        <taxon>Pseudomonadota</taxon>
        <taxon>Betaproteobacteria</taxon>
        <taxon>Burkholderiales</taxon>
        <taxon>Burkholderiaceae</taxon>
        <taxon>Paraburkholderia</taxon>
    </lineage>
</organism>
<proteinExistence type="predicted"/>
<dbReference type="RefSeq" id="WP_134747288.1">
    <property type="nucleotide sequence ID" value="NZ_CP038148.1"/>
</dbReference>
<protein>
    <submittedName>
        <fullName evidence="1">Uncharacterized protein</fullName>
    </submittedName>
</protein>
<dbReference type="Proteomes" id="UP000295727">
    <property type="component" value="Chromosome 1"/>
</dbReference>
<sequence length="80" mass="9366">MHDFARRAMFGRALARSVIPRHCLANDAAQSLGFALTGERQYPRAYDALFDDKWQHDDAAMTTRSTHHNFTQNVRMRMRR</sequence>
<keyword evidence="2" id="KW-1185">Reference proteome</keyword>
<reference evidence="1 2" key="1">
    <citation type="submission" date="2019-03" db="EMBL/GenBank/DDBJ databases">
        <title>Paraburkholderia sp. 7MH5, isolated from subtropical forest soil.</title>
        <authorList>
            <person name="Gao Z.-H."/>
            <person name="Qiu L.-H."/>
        </authorList>
    </citation>
    <scope>NUCLEOTIDE SEQUENCE [LARGE SCALE GENOMIC DNA]</scope>
    <source>
        <strain evidence="1 2">7MH5</strain>
    </source>
</reference>
<evidence type="ECO:0000313" key="2">
    <source>
        <dbReference type="Proteomes" id="UP000295727"/>
    </source>
</evidence>
<dbReference type="EMBL" id="CP038148">
    <property type="protein sequence ID" value="QBQ96248.1"/>
    <property type="molecule type" value="Genomic_DNA"/>
</dbReference>
<name>A0A4P7CKN7_9BURK</name>
<accession>A0A4P7CKN7</accession>